<accession>A0AAV9X9R9</accession>
<gene>
    <name evidence="3" type="ORF">TWF694_010404</name>
</gene>
<feature type="transmembrane region" description="Helical" evidence="2">
    <location>
        <begin position="108"/>
        <end position="129"/>
    </location>
</feature>
<comment type="caution">
    <text evidence="3">The sequence shown here is derived from an EMBL/GenBank/DDBJ whole genome shotgun (WGS) entry which is preliminary data.</text>
</comment>
<protein>
    <submittedName>
        <fullName evidence="3">Uncharacterized protein</fullName>
    </submittedName>
</protein>
<keyword evidence="2" id="KW-0812">Transmembrane</keyword>
<evidence type="ECO:0000313" key="4">
    <source>
        <dbReference type="Proteomes" id="UP001365542"/>
    </source>
</evidence>
<organism evidence="3 4">
    <name type="scientific">Orbilia ellipsospora</name>
    <dbReference type="NCBI Taxonomy" id="2528407"/>
    <lineage>
        <taxon>Eukaryota</taxon>
        <taxon>Fungi</taxon>
        <taxon>Dikarya</taxon>
        <taxon>Ascomycota</taxon>
        <taxon>Pezizomycotina</taxon>
        <taxon>Orbiliomycetes</taxon>
        <taxon>Orbiliales</taxon>
        <taxon>Orbiliaceae</taxon>
        <taxon>Orbilia</taxon>
    </lineage>
</organism>
<reference evidence="3 4" key="1">
    <citation type="submission" date="2019-10" db="EMBL/GenBank/DDBJ databases">
        <authorList>
            <person name="Palmer J.M."/>
        </authorList>
    </citation>
    <scope>NUCLEOTIDE SEQUENCE [LARGE SCALE GENOMIC DNA]</scope>
    <source>
        <strain evidence="3 4">TWF694</strain>
    </source>
</reference>
<evidence type="ECO:0000313" key="3">
    <source>
        <dbReference type="EMBL" id="KAK6538839.1"/>
    </source>
</evidence>
<keyword evidence="2" id="KW-0472">Membrane</keyword>
<feature type="compositionally biased region" description="Low complexity" evidence="1">
    <location>
        <begin position="13"/>
        <end position="27"/>
    </location>
</feature>
<evidence type="ECO:0000256" key="2">
    <source>
        <dbReference type="SAM" id="Phobius"/>
    </source>
</evidence>
<sequence>MATNTTTRKRLLNDSSATTDTEATTENEISVISTTATSLAGLKKKQVDVPRFSFQEEPQDESGPETKKYSITYGDGSKQNTSLVEGEVSDDAAESGERLNFYHLRATFSVLIPLAMVTYYFMTYIRWLRFPENSREGWIRQGYLDGAEFINYSWFVLGTFALNLASYALSGSVASMVMTKFWGPANARVLISLAESTFADPSTWLGRIVKLAKSCSLHKDNNGLLWNTLSILSIVGFAAWPLTGLTMQTIDGYSIDLGSMERHLVIGRNLSSFNSRSGGNTLIRAFDLWRLGLTPQLPLLQQIFTLEGSPNILNTTANMMPDQANEPIFLGPQADGPIFGNVFGLAVRYNCSVVTSINKFTILSQRRPKSQTDELQIPWYPTADGAGTIFFNELPETQPYEELYNIQMAIELGVGIPVKNLTNITDEGFDSYVPIPGQGGQPGLNDFVVLEVALWQNLTEVELSSVVPEGFKYRHAETTIPELDGARPGYGTAVGVRCLASSDIGYADVDGSTATFRNFEPTVAEHRRLLTYGVKRFQNSIHHLLLSFPKLFFDETDDPTIPTIWGIYLYASLQYYSWTTNAFRDAVGLVGGVIQADELRESVLRAYKSYAVQLMYDGLPDALARWEMRGIAVGTPSKTLIRGVVPAEIVFALLAIWGAVIVILALFYQFSRRWTVKLDAFSMFKMGVTRPESITPDRLAGRQGRQGLESIPGTVGDMRASSPVGEIGLVKGPGTIARRRKAYV</sequence>
<evidence type="ECO:0000256" key="1">
    <source>
        <dbReference type="SAM" id="MobiDB-lite"/>
    </source>
</evidence>
<feature type="transmembrane region" description="Helical" evidence="2">
    <location>
        <begin position="149"/>
        <end position="170"/>
    </location>
</feature>
<name>A0AAV9X9R9_9PEZI</name>
<dbReference type="EMBL" id="JAVHJO010000007">
    <property type="protein sequence ID" value="KAK6538839.1"/>
    <property type="molecule type" value="Genomic_DNA"/>
</dbReference>
<dbReference type="Proteomes" id="UP001365542">
    <property type="component" value="Unassembled WGS sequence"/>
</dbReference>
<dbReference type="AlphaFoldDB" id="A0AAV9X9R9"/>
<keyword evidence="4" id="KW-1185">Reference proteome</keyword>
<feature type="transmembrane region" description="Helical" evidence="2">
    <location>
        <begin position="223"/>
        <end position="242"/>
    </location>
</feature>
<keyword evidence="2" id="KW-1133">Transmembrane helix</keyword>
<feature type="transmembrane region" description="Helical" evidence="2">
    <location>
        <begin position="649"/>
        <end position="668"/>
    </location>
</feature>
<proteinExistence type="predicted"/>
<feature type="region of interest" description="Disordered" evidence="1">
    <location>
        <begin position="1"/>
        <end position="27"/>
    </location>
</feature>